<dbReference type="Gene3D" id="3.40.50.2300">
    <property type="match status" value="1"/>
</dbReference>
<dbReference type="SUPFAM" id="SSF46689">
    <property type="entry name" value="Homeodomain-like"/>
    <property type="match status" value="2"/>
</dbReference>
<comment type="caution">
    <text evidence="7">The sequence shown here is derived from an EMBL/GenBank/DDBJ whole genome shotgun (WGS) entry which is preliminary data.</text>
</comment>
<dbReference type="Proteomes" id="UP000241639">
    <property type="component" value="Unassembled WGS sequence"/>
</dbReference>
<dbReference type="PROSITE" id="PS00041">
    <property type="entry name" value="HTH_ARAC_FAMILY_1"/>
    <property type="match status" value="1"/>
</dbReference>
<reference evidence="7 8" key="1">
    <citation type="submission" date="2018-04" db="EMBL/GenBank/DDBJ databases">
        <title>Genomic Encyclopedia of Archaeal and Bacterial Type Strains, Phase II (KMG-II): from individual species to whole genera.</title>
        <authorList>
            <person name="Goeker M."/>
        </authorList>
    </citation>
    <scope>NUCLEOTIDE SEQUENCE [LARGE SCALE GENOMIC DNA]</scope>
    <source>
        <strain evidence="7 8">DSM 45169</strain>
    </source>
</reference>
<accession>A0A2T4ZC11</accession>
<protein>
    <submittedName>
        <fullName evidence="7">Two-component system response regulator YesN</fullName>
    </submittedName>
</protein>
<organism evidence="7 8">
    <name type="scientific">Desmospora activa DSM 45169</name>
    <dbReference type="NCBI Taxonomy" id="1121389"/>
    <lineage>
        <taxon>Bacteria</taxon>
        <taxon>Bacillati</taxon>
        <taxon>Bacillota</taxon>
        <taxon>Bacilli</taxon>
        <taxon>Bacillales</taxon>
        <taxon>Thermoactinomycetaceae</taxon>
        <taxon>Desmospora</taxon>
    </lineage>
</organism>
<feature type="domain" description="Response regulatory" evidence="6">
    <location>
        <begin position="3"/>
        <end position="120"/>
    </location>
</feature>
<dbReference type="GO" id="GO:0043565">
    <property type="term" value="F:sequence-specific DNA binding"/>
    <property type="evidence" value="ECO:0007669"/>
    <property type="project" value="InterPro"/>
</dbReference>
<sequence length="533" mass="62109">MYKVMLVDDDYPVLEFLSEAIDWESLGMVLQGTYENGATALEAAARAMPDILITDIGMPRMNGLDLIQRLREKKRELRVAILSCHSEFHYAQQALKLYVQDYLLKDTLDPGDLYKLLHQFKESLEQEKILQLKQIQLETMADRSQATIKERFIRETVDQGITDRNQWKLEAETYGIRFDEGIAYLPMVGMIDGYRSIQRRFRSDDRMRFAIDNVMAEVISNDGLKTVTIPYGRRTLLLNPVPINLKATPYDDAIALAQNIQIGFQRSLSISMSFILGDLCQTPEELKGGLTDLLLSSSQHFYMERGGIEKRRCLSFAEDDLFSWYDQANRQFREMLIRKKSNRVDPTVSQWMTLLREKAFPPETVKDWILKLLLDLKLKMQSLQYFRSADHADILHREVVAIDTLAELHDWLVEYFLTVIAVATTILDRSRRVEVWEACRYVNLHLHKRITLEEVANHLYLNASYFSRLFKKETGETFIEYVTRMKINRAKELLDQTSYSVGKICELLGYDNQSYFSKTFKAHVGFTPVEYRE</sequence>
<evidence type="ECO:0000313" key="8">
    <source>
        <dbReference type="Proteomes" id="UP000241639"/>
    </source>
</evidence>
<dbReference type="Pfam" id="PF00072">
    <property type="entry name" value="Response_reg"/>
    <property type="match status" value="1"/>
</dbReference>
<dbReference type="InterPro" id="IPR018062">
    <property type="entry name" value="HTH_AraC-typ_CS"/>
</dbReference>
<dbReference type="InterPro" id="IPR011006">
    <property type="entry name" value="CheY-like_superfamily"/>
</dbReference>
<evidence type="ECO:0000259" key="5">
    <source>
        <dbReference type="PROSITE" id="PS01124"/>
    </source>
</evidence>
<dbReference type="SMART" id="SM00342">
    <property type="entry name" value="HTH_ARAC"/>
    <property type="match status" value="1"/>
</dbReference>
<evidence type="ECO:0000313" key="7">
    <source>
        <dbReference type="EMBL" id="PTM59415.1"/>
    </source>
</evidence>
<keyword evidence="8" id="KW-1185">Reference proteome</keyword>
<dbReference type="OrthoDB" id="342399at2"/>
<dbReference type="PRINTS" id="PR00032">
    <property type="entry name" value="HTHARAC"/>
</dbReference>
<evidence type="ECO:0000256" key="2">
    <source>
        <dbReference type="ARBA" id="ARBA00023125"/>
    </source>
</evidence>
<evidence type="ECO:0000256" key="1">
    <source>
        <dbReference type="ARBA" id="ARBA00023015"/>
    </source>
</evidence>
<keyword evidence="1" id="KW-0805">Transcription regulation</keyword>
<dbReference type="GO" id="GO:0003700">
    <property type="term" value="F:DNA-binding transcription factor activity"/>
    <property type="evidence" value="ECO:0007669"/>
    <property type="project" value="InterPro"/>
</dbReference>
<evidence type="ECO:0000256" key="3">
    <source>
        <dbReference type="ARBA" id="ARBA00023163"/>
    </source>
</evidence>
<dbReference type="PROSITE" id="PS50110">
    <property type="entry name" value="RESPONSE_REGULATORY"/>
    <property type="match status" value="1"/>
</dbReference>
<feature type="domain" description="HTH araC/xylS-type" evidence="5">
    <location>
        <begin position="436"/>
        <end position="533"/>
    </location>
</feature>
<dbReference type="SMART" id="SM00448">
    <property type="entry name" value="REC"/>
    <property type="match status" value="1"/>
</dbReference>
<dbReference type="GO" id="GO:0000160">
    <property type="term" value="P:phosphorelay signal transduction system"/>
    <property type="evidence" value="ECO:0007669"/>
    <property type="project" value="InterPro"/>
</dbReference>
<dbReference type="SUPFAM" id="SSF52172">
    <property type="entry name" value="CheY-like"/>
    <property type="match status" value="1"/>
</dbReference>
<feature type="modified residue" description="4-aspartylphosphate" evidence="4">
    <location>
        <position position="55"/>
    </location>
</feature>
<evidence type="ECO:0000259" key="6">
    <source>
        <dbReference type="PROSITE" id="PS50110"/>
    </source>
</evidence>
<evidence type="ECO:0000256" key="4">
    <source>
        <dbReference type="PROSITE-ProRule" id="PRU00169"/>
    </source>
</evidence>
<dbReference type="AlphaFoldDB" id="A0A2T4ZC11"/>
<keyword evidence="2" id="KW-0238">DNA-binding</keyword>
<gene>
    <name evidence="7" type="ORF">C8J48_2034</name>
</gene>
<dbReference type="InterPro" id="IPR018060">
    <property type="entry name" value="HTH_AraC"/>
</dbReference>
<dbReference type="PROSITE" id="PS01124">
    <property type="entry name" value="HTH_ARAC_FAMILY_2"/>
    <property type="match status" value="1"/>
</dbReference>
<proteinExistence type="predicted"/>
<dbReference type="PANTHER" id="PTHR43280:SF10">
    <property type="entry name" value="REGULATORY PROTEIN POCR"/>
    <property type="match status" value="1"/>
</dbReference>
<dbReference type="EMBL" id="PZZP01000001">
    <property type="protein sequence ID" value="PTM59415.1"/>
    <property type="molecule type" value="Genomic_DNA"/>
</dbReference>
<dbReference type="PANTHER" id="PTHR43280">
    <property type="entry name" value="ARAC-FAMILY TRANSCRIPTIONAL REGULATOR"/>
    <property type="match status" value="1"/>
</dbReference>
<keyword evidence="4" id="KW-0597">Phosphoprotein</keyword>
<dbReference type="InterPro" id="IPR001789">
    <property type="entry name" value="Sig_transdc_resp-reg_receiver"/>
</dbReference>
<dbReference type="InterPro" id="IPR009057">
    <property type="entry name" value="Homeodomain-like_sf"/>
</dbReference>
<dbReference type="InterPro" id="IPR020449">
    <property type="entry name" value="Tscrpt_reg_AraC-type_HTH"/>
</dbReference>
<keyword evidence="3" id="KW-0804">Transcription</keyword>
<dbReference type="Gene3D" id="1.10.10.60">
    <property type="entry name" value="Homeodomain-like"/>
    <property type="match status" value="2"/>
</dbReference>
<dbReference type="CDD" id="cd17536">
    <property type="entry name" value="REC_YesN-like"/>
    <property type="match status" value="1"/>
</dbReference>
<name>A0A2T4ZC11_9BACL</name>
<dbReference type="Pfam" id="PF12833">
    <property type="entry name" value="HTH_18"/>
    <property type="match status" value="1"/>
</dbReference>